<accession>A0A1S6M1M0</accession>
<sequence length="192" mass="22225">MRDDISQSLNRSQIDKSALSTFQRILLTTDGTVTYMLEAYFFESIQLVKLSEELVILGRDIPPMDLQQGTEVLERKILLQGKISRRNYIYAESLLVLDRMDEKFREELLKTKTPIGQIWRAQRVESFKEIIDTGKETANNISGYFNIEAGENFLFRTYCVWSNRKPTMMITEKFPESSFKKAATNVGNSDEV</sequence>
<protein>
    <submittedName>
        <fullName evidence="1">Chorismate lyase</fullName>
    </submittedName>
</protein>
<dbReference type="SUPFAM" id="SSF64288">
    <property type="entry name" value="Chorismate lyase-like"/>
    <property type="match status" value="1"/>
</dbReference>
<evidence type="ECO:0000313" key="1">
    <source>
        <dbReference type="EMBL" id="AQU14179.1"/>
    </source>
</evidence>
<organism evidence="1">
    <name type="scientific">Hormoscilla spongeliae GUM096</name>
    <dbReference type="NCBI Taxonomy" id="1962682"/>
    <lineage>
        <taxon>Bacteria</taxon>
        <taxon>Bacillati</taxon>
        <taxon>Cyanobacteriota</taxon>
        <taxon>Cyanophyceae</taxon>
        <taxon>Gomontiellales</taxon>
        <taxon>Gomontiellaceae</taxon>
        <taxon>Hormoscilla</taxon>
    </lineage>
</organism>
<dbReference type="EMBL" id="KX588876">
    <property type="protein sequence ID" value="AQU14179.1"/>
    <property type="molecule type" value="Genomic_DNA"/>
</dbReference>
<proteinExistence type="predicted"/>
<dbReference type="AlphaFoldDB" id="A0A1S6M1M0"/>
<dbReference type="Pfam" id="PF01947">
    <property type="entry name" value="Rv2949c-like"/>
    <property type="match status" value="1"/>
</dbReference>
<reference evidence="1" key="1">
    <citation type="journal article" date="2017" name="Nat. Chem. Biol.">
        <title>Metagenomic discovery of polybrominated diphenyl ether biosynthesis by marine sponges.</title>
        <authorList>
            <person name="Agarwal V."/>
            <person name="Blanton J.M."/>
            <person name="Podell S."/>
            <person name="Taton A."/>
            <person name="Schorn M.A."/>
            <person name="Busch J."/>
            <person name="Lin Z."/>
            <person name="Schmidt E.W."/>
            <person name="Jensen P.R."/>
            <person name="Paul V.J."/>
            <person name="Biggs J.S."/>
            <person name="Golden J.W."/>
            <person name="Allen E.E."/>
            <person name="Moore B.S."/>
        </authorList>
    </citation>
    <scope>NUCLEOTIDE SEQUENCE</scope>
    <source>
        <strain evidence="1">GUM096</strain>
    </source>
</reference>
<keyword evidence="1" id="KW-0456">Lyase</keyword>
<dbReference type="InterPro" id="IPR002800">
    <property type="entry name" value="Rv2949c-like"/>
</dbReference>
<dbReference type="InterPro" id="IPR028978">
    <property type="entry name" value="Chorismate_lyase_/UTRA_dom_sf"/>
</dbReference>
<dbReference type="Gene3D" id="3.40.1410.10">
    <property type="entry name" value="Chorismate lyase-like"/>
    <property type="match status" value="1"/>
</dbReference>
<dbReference type="GO" id="GO:0016829">
    <property type="term" value="F:lyase activity"/>
    <property type="evidence" value="ECO:0007669"/>
    <property type="project" value="UniProtKB-KW"/>
</dbReference>
<name>A0A1S6M1M0_9CYAN</name>